<evidence type="ECO:0000256" key="2">
    <source>
        <dbReference type="SAM" id="SignalP"/>
    </source>
</evidence>
<keyword evidence="4" id="KW-1185">Reference proteome</keyword>
<proteinExistence type="predicted"/>
<dbReference type="OrthoDB" id="5524411at2"/>
<accession>A0A3A8K7L9</accession>
<protein>
    <recommendedName>
        <fullName evidence="5">DUF4168 domain-containing protein</fullName>
    </recommendedName>
</protein>
<dbReference type="EMBL" id="RAWE01000031">
    <property type="protein sequence ID" value="RKH04188.1"/>
    <property type="molecule type" value="Genomic_DNA"/>
</dbReference>
<name>A0A3A8K7L9_9BACT</name>
<feature type="compositionally biased region" description="Basic residues" evidence="1">
    <location>
        <begin position="187"/>
        <end position="199"/>
    </location>
</feature>
<feature type="region of interest" description="Disordered" evidence="1">
    <location>
        <begin position="45"/>
        <end position="199"/>
    </location>
</feature>
<dbReference type="Proteomes" id="UP000268313">
    <property type="component" value="Unassembled WGS sequence"/>
</dbReference>
<keyword evidence="2" id="KW-0732">Signal</keyword>
<evidence type="ECO:0000256" key="1">
    <source>
        <dbReference type="SAM" id="MobiDB-lite"/>
    </source>
</evidence>
<gene>
    <name evidence="3" type="ORF">D7X32_11610</name>
</gene>
<feature type="chain" id="PRO_5017428984" description="DUF4168 domain-containing protein" evidence="2">
    <location>
        <begin position="23"/>
        <end position="199"/>
    </location>
</feature>
<feature type="compositionally biased region" description="Basic and acidic residues" evidence="1">
    <location>
        <begin position="97"/>
        <end position="132"/>
    </location>
</feature>
<comment type="caution">
    <text evidence="3">The sequence shown here is derived from an EMBL/GenBank/DDBJ whole genome shotgun (WGS) entry which is preliminary data.</text>
</comment>
<evidence type="ECO:0008006" key="5">
    <source>
        <dbReference type="Google" id="ProtNLM"/>
    </source>
</evidence>
<dbReference type="AlphaFoldDB" id="A0A3A8K7L9"/>
<organism evidence="3 4">
    <name type="scientific">Corallococcus carmarthensis</name>
    <dbReference type="NCBI Taxonomy" id="2316728"/>
    <lineage>
        <taxon>Bacteria</taxon>
        <taxon>Pseudomonadati</taxon>
        <taxon>Myxococcota</taxon>
        <taxon>Myxococcia</taxon>
        <taxon>Myxococcales</taxon>
        <taxon>Cystobacterineae</taxon>
        <taxon>Myxococcaceae</taxon>
        <taxon>Corallococcus</taxon>
    </lineage>
</organism>
<evidence type="ECO:0000313" key="4">
    <source>
        <dbReference type="Proteomes" id="UP000268313"/>
    </source>
</evidence>
<feature type="compositionally biased region" description="Basic and acidic residues" evidence="1">
    <location>
        <begin position="66"/>
        <end position="85"/>
    </location>
</feature>
<feature type="signal peptide" evidence="2">
    <location>
        <begin position="1"/>
        <end position="22"/>
    </location>
</feature>
<reference evidence="4" key="1">
    <citation type="submission" date="2018-09" db="EMBL/GenBank/DDBJ databases">
        <authorList>
            <person name="Livingstone P.G."/>
            <person name="Whitworth D.E."/>
        </authorList>
    </citation>
    <scope>NUCLEOTIDE SEQUENCE [LARGE SCALE GENOMIC DNA]</scope>
    <source>
        <strain evidence="4">CA043D</strain>
    </source>
</reference>
<feature type="compositionally biased region" description="Acidic residues" evidence="1">
    <location>
        <begin position="142"/>
        <end position="152"/>
    </location>
</feature>
<sequence length="199" mass="21172">MNPRLSLMLAVSSLVLATPALAAEEEGLTPEKVAAIQRDEAAAQAKVNADFGNRKPSEMSNAERGQSIRDQQKESAKVMEKHGVSAKDYATFTARMTPEDNQRVANEAKRLDDKAKADKEAEAKKRKGDGEVHIQQGFSDADPVELESEEGAEPVVDVDSSLETAPTAPSAPVVEIGEAAGTPTKSGGRKSSKSSRRGK</sequence>
<dbReference type="RefSeq" id="WP_120602590.1">
    <property type="nucleotide sequence ID" value="NZ_RAWE01000031.1"/>
</dbReference>
<evidence type="ECO:0000313" key="3">
    <source>
        <dbReference type="EMBL" id="RKH04188.1"/>
    </source>
</evidence>